<dbReference type="Gramene" id="OIW17175">
    <property type="protein sequence ID" value="OIW17175"/>
    <property type="gene ID" value="TanjilG_18130"/>
</dbReference>
<reference evidence="2 3" key="1">
    <citation type="journal article" date="2017" name="Plant Biotechnol. J.">
        <title>A comprehensive draft genome sequence for lupin (Lupinus angustifolius), an emerging health food: insights into plant-microbe interactions and legume evolution.</title>
        <authorList>
            <person name="Hane J.K."/>
            <person name="Ming Y."/>
            <person name="Kamphuis L.G."/>
            <person name="Nelson M.N."/>
            <person name="Garg G."/>
            <person name="Atkins C.A."/>
            <person name="Bayer P.E."/>
            <person name="Bravo A."/>
            <person name="Bringans S."/>
            <person name="Cannon S."/>
            <person name="Edwards D."/>
            <person name="Foley R."/>
            <person name="Gao L.L."/>
            <person name="Harrison M.J."/>
            <person name="Huang W."/>
            <person name="Hurgobin B."/>
            <person name="Li S."/>
            <person name="Liu C.W."/>
            <person name="McGrath A."/>
            <person name="Morahan G."/>
            <person name="Murray J."/>
            <person name="Weller J."/>
            <person name="Jian J."/>
            <person name="Singh K.B."/>
        </authorList>
    </citation>
    <scope>NUCLEOTIDE SEQUENCE [LARGE SCALE GENOMIC DNA]</scope>
    <source>
        <strain evidence="3">cv. Tanjil</strain>
        <tissue evidence="2">Whole plant</tissue>
    </source>
</reference>
<feature type="region of interest" description="Disordered" evidence="1">
    <location>
        <begin position="1"/>
        <end position="27"/>
    </location>
</feature>
<dbReference type="Proteomes" id="UP000188354">
    <property type="component" value="Chromosome LG02"/>
</dbReference>
<gene>
    <name evidence="2" type="ORF">TanjilG_18130</name>
</gene>
<sequence>MEDKETADNNDEVTAAGDNRGGRRQRWSQKLVVDYREDKRKERVFLNRKELGFNLELGLKIRLGPLFILRNLPRKAHLH</sequence>
<evidence type="ECO:0000313" key="3">
    <source>
        <dbReference type="Proteomes" id="UP000188354"/>
    </source>
</evidence>
<dbReference type="AlphaFoldDB" id="A0A1J7IEU3"/>
<keyword evidence="3" id="KW-1185">Reference proteome</keyword>
<evidence type="ECO:0000313" key="2">
    <source>
        <dbReference type="EMBL" id="OIW17175.1"/>
    </source>
</evidence>
<dbReference type="EMBL" id="CM007362">
    <property type="protein sequence ID" value="OIW17175.1"/>
    <property type="molecule type" value="Genomic_DNA"/>
</dbReference>
<accession>A0A1J7IEU3</accession>
<organism evidence="2 3">
    <name type="scientific">Lupinus angustifolius</name>
    <name type="common">Narrow-leaved blue lupine</name>
    <dbReference type="NCBI Taxonomy" id="3871"/>
    <lineage>
        <taxon>Eukaryota</taxon>
        <taxon>Viridiplantae</taxon>
        <taxon>Streptophyta</taxon>
        <taxon>Embryophyta</taxon>
        <taxon>Tracheophyta</taxon>
        <taxon>Spermatophyta</taxon>
        <taxon>Magnoliopsida</taxon>
        <taxon>eudicotyledons</taxon>
        <taxon>Gunneridae</taxon>
        <taxon>Pentapetalae</taxon>
        <taxon>rosids</taxon>
        <taxon>fabids</taxon>
        <taxon>Fabales</taxon>
        <taxon>Fabaceae</taxon>
        <taxon>Papilionoideae</taxon>
        <taxon>50 kb inversion clade</taxon>
        <taxon>genistoids sensu lato</taxon>
        <taxon>core genistoids</taxon>
        <taxon>Genisteae</taxon>
        <taxon>Lupinus</taxon>
    </lineage>
</organism>
<evidence type="ECO:0000256" key="1">
    <source>
        <dbReference type="SAM" id="MobiDB-lite"/>
    </source>
</evidence>
<name>A0A1J7IEU3_LUPAN</name>
<protein>
    <submittedName>
        <fullName evidence="2">Uncharacterized protein</fullName>
    </submittedName>
</protein>
<proteinExistence type="predicted"/>